<dbReference type="Pfam" id="PF00575">
    <property type="entry name" value="S1"/>
    <property type="match status" value="1"/>
</dbReference>
<dbReference type="FunFam" id="1.10.150.310:FF:000001">
    <property type="entry name" value="RNA-binding transcriptional accessory protein"/>
    <property type="match status" value="1"/>
</dbReference>
<dbReference type="InterPro" id="IPR037027">
    <property type="entry name" value="YqgF/RNaseH-like_dom_sf"/>
</dbReference>
<dbReference type="GO" id="GO:0003735">
    <property type="term" value="F:structural constituent of ribosome"/>
    <property type="evidence" value="ECO:0007669"/>
    <property type="project" value="TreeGrafter"/>
</dbReference>
<dbReference type="AlphaFoldDB" id="A0AAU8IFN7"/>
<dbReference type="Gene3D" id="3.30.420.140">
    <property type="entry name" value="YqgF/RNase H-like domain"/>
    <property type="match status" value="1"/>
</dbReference>
<protein>
    <submittedName>
        <fullName evidence="2">Tex family protein</fullName>
    </submittedName>
</protein>
<dbReference type="SUPFAM" id="SSF158832">
    <property type="entry name" value="Tex N-terminal region-like"/>
    <property type="match status" value="1"/>
</dbReference>
<dbReference type="GO" id="GO:0006412">
    <property type="term" value="P:translation"/>
    <property type="evidence" value="ECO:0007669"/>
    <property type="project" value="TreeGrafter"/>
</dbReference>
<dbReference type="PROSITE" id="PS50126">
    <property type="entry name" value="S1"/>
    <property type="match status" value="1"/>
</dbReference>
<dbReference type="Gene3D" id="1.10.3500.10">
    <property type="entry name" value="Tex N-terminal region-like"/>
    <property type="match status" value="1"/>
</dbReference>
<evidence type="ECO:0000313" key="2">
    <source>
        <dbReference type="EMBL" id="XCJ17234.1"/>
    </source>
</evidence>
<dbReference type="Pfam" id="PF22706">
    <property type="entry name" value="Tex_central_region"/>
    <property type="match status" value="1"/>
</dbReference>
<dbReference type="Gene3D" id="1.10.150.310">
    <property type="entry name" value="Tex RuvX-like domain-like"/>
    <property type="match status" value="1"/>
</dbReference>
<dbReference type="PANTHER" id="PTHR10724">
    <property type="entry name" value="30S RIBOSOMAL PROTEIN S1"/>
    <property type="match status" value="1"/>
</dbReference>
<sequence length="723" mass="81412">MENICRRISDQLAIRTKQVEQVIRLLEKGNTIPFIARYRKEMTGGLDEVRIGDIQEAYVRACRLEKRREEVIKQIEEQGRMDPDLKRKLLQAERIRDIEDLYLPYRPRKRTRAQAAAEKGLERLAGWLASLPKTPVAEEAAKYLSEDKSVRTAEEAIKGAKDILAERLSENAELRALARREIFEKGVIATSPGKNQAKDSKKVYEMYYQYREQAKCMVPHRILAVNRGEAQGILRVSVDASMDNLMKTACRLLIRNRKTSAARYLTEAAEDACKRLIIPAVERELRQELTQRAEQQAIHIFSENLRGLLMQPPMKEKTILGVDPAYRTGCKLAVVDPAGKLMDVSVIYPTPPKEERTAARRKVLSLIQTYDVDLIAIGNGTASRETESFIAETLKEMRDRKIFYIMVNEAGASVYSASTLARKEFPNLQVEERSAVSIARRLQDPLAELVKVDPESIGVGEYQHDVPRKILSESLRFVVETVVNRVGVNLNTASAELLKYVAGLSRTTAENIIRVRNKLGRFHSRRQLKDVPRLGPRTFEQCAGFLRITGGSERLDGTSIHPESYDAARKFLGTVGLSAEALNKESLRRRIGQLDLSRAAAQLAIGEPTLRDIIEALCRPGRDPRDEADQPQLRADVLKPEDLYKGMRLEGTVRNVVDFGAFVDIGLKQDGLVHISKLAGHFVRHPLDVVHVGQVVTVWVDSVDLEKGRVSLSMIDNRTTPAT</sequence>
<accession>A0AAU8IFN7</accession>
<dbReference type="Gene3D" id="2.40.50.140">
    <property type="entry name" value="Nucleic acid-binding proteins"/>
    <property type="match status" value="1"/>
</dbReference>
<dbReference type="InterPro" id="IPR003029">
    <property type="entry name" value="S1_domain"/>
</dbReference>
<dbReference type="FunFam" id="3.30.420.140:FF:000001">
    <property type="entry name" value="RNA-binding transcriptional accessory protein"/>
    <property type="match status" value="1"/>
</dbReference>
<dbReference type="SMART" id="SM00316">
    <property type="entry name" value="S1"/>
    <property type="match status" value="1"/>
</dbReference>
<gene>
    <name evidence="2" type="ORF">ABNN70_01470</name>
</gene>
<dbReference type="GO" id="GO:0006139">
    <property type="term" value="P:nucleobase-containing compound metabolic process"/>
    <property type="evidence" value="ECO:0007669"/>
    <property type="project" value="InterPro"/>
</dbReference>
<dbReference type="SUPFAM" id="SSF50249">
    <property type="entry name" value="Nucleic acid-binding proteins"/>
    <property type="match status" value="1"/>
</dbReference>
<dbReference type="InterPro" id="IPR018974">
    <property type="entry name" value="Tex-like_N"/>
</dbReference>
<name>A0AAU8IFN7_9BACL</name>
<dbReference type="Gene3D" id="1.10.10.650">
    <property type="entry name" value="RuvA domain 2-like"/>
    <property type="match status" value="1"/>
</dbReference>
<organism evidence="2">
    <name type="scientific">Sporolactobacillus sp. Y61</name>
    <dbReference type="NCBI Taxonomy" id="3160863"/>
    <lineage>
        <taxon>Bacteria</taxon>
        <taxon>Bacillati</taxon>
        <taxon>Bacillota</taxon>
        <taxon>Bacilli</taxon>
        <taxon>Bacillales</taxon>
        <taxon>Sporolactobacillaceae</taxon>
        <taxon>Sporolactobacillus</taxon>
    </lineage>
</organism>
<dbReference type="InterPro" id="IPR023319">
    <property type="entry name" value="Tex-like_HTH_dom_sf"/>
</dbReference>
<dbReference type="FunFam" id="1.10.10.650:FF:000001">
    <property type="entry name" value="S1 RNA-binding domain 1"/>
    <property type="match status" value="1"/>
</dbReference>
<dbReference type="RefSeq" id="WP_353948519.1">
    <property type="nucleotide sequence ID" value="NZ_CP159510.1"/>
</dbReference>
<dbReference type="SUPFAM" id="SSF53098">
    <property type="entry name" value="Ribonuclease H-like"/>
    <property type="match status" value="1"/>
</dbReference>
<dbReference type="EMBL" id="CP159510">
    <property type="protein sequence ID" value="XCJ17234.1"/>
    <property type="molecule type" value="Genomic_DNA"/>
</dbReference>
<dbReference type="InterPro" id="IPR032639">
    <property type="entry name" value="Tex_YqgF"/>
</dbReference>
<dbReference type="InterPro" id="IPR010994">
    <property type="entry name" value="RuvA_2-like"/>
</dbReference>
<dbReference type="Pfam" id="PF16921">
    <property type="entry name" value="Tex_YqgF"/>
    <property type="match status" value="1"/>
</dbReference>
<dbReference type="Pfam" id="PF09371">
    <property type="entry name" value="Tex_N"/>
    <property type="match status" value="1"/>
</dbReference>
<dbReference type="InterPro" id="IPR055179">
    <property type="entry name" value="Tex-like_central_region"/>
</dbReference>
<proteinExistence type="predicted"/>
<dbReference type="Pfam" id="PF12836">
    <property type="entry name" value="HHH_3"/>
    <property type="match status" value="1"/>
</dbReference>
<dbReference type="InterPro" id="IPR050437">
    <property type="entry name" value="Ribos_protein_bS1-like"/>
</dbReference>
<feature type="domain" description="S1 motif" evidence="1">
    <location>
        <begin position="646"/>
        <end position="715"/>
    </location>
</feature>
<dbReference type="Pfam" id="PF17674">
    <property type="entry name" value="HHH_9"/>
    <property type="match status" value="1"/>
</dbReference>
<dbReference type="GO" id="GO:0003729">
    <property type="term" value="F:mRNA binding"/>
    <property type="evidence" value="ECO:0007669"/>
    <property type="project" value="UniProtKB-ARBA"/>
</dbReference>
<reference evidence="2" key="1">
    <citation type="submission" date="2024-06" db="EMBL/GenBank/DDBJ databases">
        <authorList>
            <person name="Fan A."/>
            <person name="Zhang F.Y."/>
            <person name="Zhang L."/>
        </authorList>
    </citation>
    <scope>NUCLEOTIDE SEQUENCE</scope>
    <source>
        <strain evidence="2">Y61</strain>
    </source>
</reference>
<dbReference type="SUPFAM" id="SSF47781">
    <property type="entry name" value="RuvA domain 2-like"/>
    <property type="match status" value="2"/>
</dbReference>
<dbReference type="InterPro" id="IPR023323">
    <property type="entry name" value="Tex-like_dom_sf"/>
</dbReference>
<dbReference type="SMART" id="SM00732">
    <property type="entry name" value="YqgFc"/>
    <property type="match status" value="1"/>
</dbReference>
<dbReference type="FunFam" id="2.40.50.140:FF:000051">
    <property type="entry name" value="RNA-binding transcriptional accessory protein"/>
    <property type="match status" value="1"/>
</dbReference>
<dbReference type="InterPro" id="IPR006641">
    <property type="entry name" value="YqgF/RNaseH-like_dom"/>
</dbReference>
<dbReference type="GO" id="GO:0005737">
    <property type="term" value="C:cytoplasm"/>
    <property type="evidence" value="ECO:0007669"/>
    <property type="project" value="UniProtKB-ARBA"/>
</dbReference>
<dbReference type="InterPro" id="IPR041692">
    <property type="entry name" value="HHH_9"/>
</dbReference>
<dbReference type="InterPro" id="IPR012337">
    <property type="entry name" value="RNaseH-like_sf"/>
</dbReference>
<dbReference type="PANTHER" id="PTHR10724:SF10">
    <property type="entry name" value="S1 RNA-BINDING DOMAIN-CONTAINING PROTEIN 1"/>
    <property type="match status" value="1"/>
</dbReference>
<dbReference type="InterPro" id="IPR044146">
    <property type="entry name" value="S1_Tex"/>
</dbReference>
<dbReference type="CDD" id="cd05685">
    <property type="entry name" value="S1_Tex"/>
    <property type="match status" value="1"/>
</dbReference>
<dbReference type="InterPro" id="IPR012340">
    <property type="entry name" value="NA-bd_OB-fold"/>
</dbReference>
<evidence type="ECO:0000259" key="1">
    <source>
        <dbReference type="PROSITE" id="PS50126"/>
    </source>
</evidence>